<name>A0A2K8UHT2_9GAMM</name>
<accession>A0A2K8UHT2</accession>
<sequence>MKIDPRRFYLVVRTPHERAGTLYRPGEIIQTPAGRPRSFATTDRAMGYRDLHLGAHFPVDARLGSELTVAPTATTDAPSTLPTAFPVRRASQRTIWASVVVNLWADDPLDAEDEWDEAKAEALRTALDRLGLARIVEHAVQATIAADPESVRFNLAAAIVID</sequence>
<evidence type="ECO:0000313" key="1">
    <source>
        <dbReference type="EMBL" id="AUB85146.1"/>
    </source>
</evidence>
<dbReference type="KEGG" id="tsy:THSYN_29935"/>
<proteinExistence type="predicted"/>
<keyword evidence="2" id="KW-1185">Reference proteome</keyword>
<dbReference type="RefSeq" id="WP_100922793.1">
    <property type="nucleotide sequence ID" value="NZ_CP020371.1"/>
</dbReference>
<geneLocation type="plasmid" evidence="2">
    <name>pts417</name>
</geneLocation>
<keyword evidence="1" id="KW-0614">Plasmid</keyword>
<organism evidence="1 2">
    <name type="scientific">Candidatus Thiodictyon syntrophicum</name>
    <dbReference type="NCBI Taxonomy" id="1166950"/>
    <lineage>
        <taxon>Bacteria</taxon>
        <taxon>Pseudomonadati</taxon>
        <taxon>Pseudomonadota</taxon>
        <taxon>Gammaproteobacteria</taxon>
        <taxon>Chromatiales</taxon>
        <taxon>Chromatiaceae</taxon>
        <taxon>Thiodictyon</taxon>
    </lineage>
</organism>
<gene>
    <name evidence="1" type="ORF">THSYN_29935</name>
</gene>
<evidence type="ECO:0000313" key="2">
    <source>
        <dbReference type="Proteomes" id="UP000232638"/>
    </source>
</evidence>
<reference evidence="1 2" key="1">
    <citation type="submission" date="2017-03" db="EMBL/GenBank/DDBJ databases">
        <title>Complete genome sequence of Candidatus 'Thiodictyon syntrophicum' sp. nov. strain Cad16T, a photolithoautotroph purple sulfur bacterium isolated from an alpine meromictic lake.</title>
        <authorList>
            <person name="Luedin S.M."/>
            <person name="Pothier J.F."/>
            <person name="Danza F."/>
            <person name="Storelli N."/>
            <person name="Wittwer M."/>
            <person name="Tonolla M."/>
        </authorList>
    </citation>
    <scope>NUCLEOTIDE SEQUENCE [LARGE SCALE GENOMIC DNA]</scope>
    <source>
        <strain evidence="1 2">Cad16T</strain>
        <plasmid evidence="2">Plasmid pts417</plasmid>
    </source>
</reference>
<dbReference type="EMBL" id="CP020371">
    <property type="protein sequence ID" value="AUB85146.1"/>
    <property type="molecule type" value="Genomic_DNA"/>
</dbReference>
<dbReference type="AlphaFoldDB" id="A0A2K8UHT2"/>
<protein>
    <submittedName>
        <fullName evidence="1">Uncharacterized protein</fullName>
    </submittedName>
</protein>
<dbReference type="Proteomes" id="UP000232638">
    <property type="component" value="Plasmid pTs417"/>
</dbReference>